<gene>
    <name evidence="6" type="ORF">ACAOBT_LOCUS19277</name>
</gene>
<dbReference type="AlphaFoldDB" id="A0A9P0L8Q2"/>
<keyword evidence="3 5" id="KW-1133">Transmembrane helix</keyword>
<evidence type="ECO:0008006" key="8">
    <source>
        <dbReference type="Google" id="ProtNLM"/>
    </source>
</evidence>
<sequence>MNLILSGMLCSDFRQVVGKRCGKMKLAAKENVLRVSLLVMSICFGILSISLIALGIAHIGELKWPRRYTGLNFIELPTFVIILGVMSFILAVGGCICSKSYSRIFYRWFLVTLILVLVLHVSISVMAFKTRSPELNQKVENALVTNEVIFTENHYKCCGLRGDEIECIEKKIKLGCAQEIIAALDQVFSQIGHATAYIASFQGIITACVSAIFYIILFNTRCV</sequence>
<evidence type="ECO:0000256" key="4">
    <source>
        <dbReference type="ARBA" id="ARBA00023136"/>
    </source>
</evidence>
<dbReference type="InterPro" id="IPR018499">
    <property type="entry name" value="Tetraspanin/Peripherin"/>
</dbReference>
<dbReference type="Proteomes" id="UP001152888">
    <property type="component" value="Unassembled WGS sequence"/>
</dbReference>
<protein>
    <recommendedName>
        <fullName evidence="8">Tetraspanin</fullName>
    </recommendedName>
</protein>
<proteinExistence type="predicted"/>
<organism evidence="6 7">
    <name type="scientific">Acanthoscelides obtectus</name>
    <name type="common">Bean weevil</name>
    <name type="synonym">Bruchus obtectus</name>
    <dbReference type="NCBI Taxonomy" id="200917"/>
    <lineage>
        <taxon>Eukaryota</taxon>
        <taxon>Metazoa</taxon>
        <taxon>Ecdysozoa</taxon>
        <taxon>Arthropoda</taxon>
        <taxon>Hexapoda</taxon>
        <taxon>Insecta</taxon>
        <taxon>Pterygota</taxon>
        <taxon>Neoptera</taxon>
        <taxon>Endopterygota</taxon>
        <taxon>Coleoptera</taxon>
        <taxon>Polyphaga</taxon>
        <taxon>Cucujiformia</taxon>
        <taxon>Chrysomeloidea</taxon>
        <taxon>Chrysomelidae</taxon>
        <taxon>Bruchinae</taxon>
        <taxon>Bruchini</taxon>
        <taxon>Acanthoscelides</taxon>
    </lineage>
</organism>
<comment type="subcellular location">
    <subcellularLocation>
        <location evidence="1">Membrane</location>
        <topology evidence="1">Multi-pass membrane protein</topology>
    </subcellularLocation>
</comment>
<accession>A0A9P0L8Q2</accession>
<dbReference type="GO" id="GO:0016020">
    <property type="term" value="C:membrane"/>
    <property type="evidence" value="ECO:0007669"/>
    <property type="project" value="UniProtKB-SubCell"/>
</dbReference>
<feature type="transmembrane region" description="Helical" evidence="5">
    <location>
        <begin position="76"/>
        <end position="96"/>
    </location>
</feature>
<evidence type="ECO:0000313" key="7">
    <source>
        <dbReference type="Proteomes" id="UP001152888"/>
    </source>
</evidence>
<feature type="transmembrane region" description="Helical" evidence="5">
    <location>
        <begin position="32"/>
        <end position="56"/>
    </location>
</feature>
<evidence type="ECO:0000256" key="1">
    <source>
        <dbReference type="ARBA" id="ARBA00004141"/>
    </source>
</evidence>
<evidence type="ECO:0000256" key="3">
    <source>
        <dbReference type="ARBA" id="ARBA00022989"/>
    </source>
</evidence>
<feature type="transmembrane region" description="Helical" evidence="5">
    <location>
        <begin position="108"/>
        <end position="128"/>
    </location>
</feature>
<dbReference type="EMBL" id="CAKOFQ010007072">
    <property type="protein sequence ID" value="CAH1989765.1"/>
    <property type="molecule type" value="Genomic_DNA"/>
</dbReference>
<evidence type="ECO:0000256" key="5">
    <source>
        <dbReference type="SAM" id="Phobius"/>
    </source>
</evidence>
<keyword evidence="2 5" id="KW-0812">Transmembrane</keyword>
<feature type="transmembrane region" description="Helical" evidence="5">
    <location>
        <begin position="194"/>
        <end position="217"/>
    </location>
</feature>
<comment type="caution">
    <text evidence="6">The sequence shown here is derived from an EMBL/GenBank/DDBJ whole genome shotgun (WGS) entry which is preliminary data.</text>
</comment>
<keyword evidence="7" id="KW-1185">Reference proteome</keyword>
<dbReference type="Pfam" id="PF00335">
    <property type="entry name" value="Tetraspanin"/>
    <property type="match status" value="1"/>
</dbReference>
<dbReference type="PRINTS" id="PR00259">
    <property type="entry name" value="TMFOUR"/>
</dbReference>
<dbReference type="OrthoDB" id="6239677at2759"/>
<reference evidence="6" key="1">
    <citation type="submission" date="2022-03" db="EMBL/GenBank/DDBJ databases">
        <authorList>
            <person name="Sayadi A."/>
        </authorList>
    </citation>
    <scope>NUCLEOTIDE SEQUENCE</scope>
</reference>
<keyword evidence="4 5" id="KW-0472">Membrane</keyword>
<evidence type="ECO:0000256" key="2">
    <source>
        <dbReference type="ARBA" id="ARBA00022692"/>
    </source>
</evidence>
<name>A0A9P0L8Q2_ACAOB</name>
<evidence type="ECO:0000313" key="6">
    <source>
        <dbReference type="EMBL" id="CAH1989765.1"/>
    </source>
</evidence>